<name>A0A7C8ZJN2_OPUST</name>
<organism evidence="1">
    <name type="scientific">Opuntia streptacantha</name>
    <name type="common">Prickly pear cactus</name>
    <name type="synonym">Opuntia cardona</name>
    <dbReference type="NCBI Taxonomy" id="393608"/>
    <lineage>
        <taxon>Eukaryota</taxon>
        <taxon>Viridiplantae</taxon>
        <taxon>Streptophyta</taxon>
        <taxon>Embryophyta</taxon>
        <taxon>Tracheophyta</taxon>
        <taxon>Spermatophyta</taxon>
        <taxon>Magnoliopsida</taxon>
        <taxon>eudicotyledons</taxon>
        <taxon>Gunneridae</taxon>
        <taxon>Pentapetalae</taxon>
        <taxon>Caryophyllales</taxon>
        <taxon>Cactineae</taxon>
        <taxon>Cactaceae</taxon>
        <taxon>Opuntioideae</taxon>
        <taxon>Opuntia</taxon>
    </lineage>
</organism>
<dbReference type="EMBL" id="GISG01140492">
    <property type="protein sequence ID" value="MBA4644919.1"/>
    <property type="molecule type" value="Transcribed_RNA"/>
</dbReference>
<reference evidence="1" key="2">
    <citation type="submission" date="2020-07" db="EMBL/GenBank/DDBJ databases">
        <authorList>
            <person name="Vera ALvarez R."/>
            <person name="Arias-Moreno D.M."/>
            <person name="Jimenez-Jacinto V."/>
            <person name="Jimenez-Bremont J.F."/>
            <person name="Swaminathan K."/>
            <person name="Moose S.P."/>
            <person name="Guerrero-Gonzalez M.L."/>
            <person name="Marino-Ramirez L."/>
            <person name="Landsman D."/>
            <person name="Rodriguez-Kessler M."/>
            <person name="Delgado-Sanchez P."/>
        </authorList>
    </citation>
    <scope>NUCLEOTIDE SEQUENCE</scope>
    <source>
        <tissue evidence="1">Cladode</tissue>
    </source>
</reference>
<sequence>MDSLIIRKRSIEGLHECKQEKNSRSKHRESCPWVTEISFLQNLNMSLPCGVSISLNLVARLRVQEIREHKLFGDVGEEFAHIPPTSKLIVNDSNNWRSPSLSINWAIKNT</sequence>
<dbReference type="AlphaFoldDB" id="A0A7C8ZJN2"/>
<accession>A0A7C8ZJN2</accession>
<reference evidence="1" key="1">
    <citation type="journal article" date="2013" name="J. Plant Res.">
        <title>Effect of fungi and light on seed germination of three Opuntia species from semiarid lands of central Mexico.</title>
        <authorList>
            <person name="Delgado-Sanchez P."/>
            <person name="Jimenez-Bremont J.F."/>
            <person name="Guerrero-Gonzalez Mde L."/>
            <person name="Flores J."/>
        </authorList>
    </citation>
    <scope>NUCLEOTIDE SEQUENCE</scope>
    <source>
        <tissue evidence="1">Cladode</tissue>
    </source>
</reference>
<evidence type="ECO:0000313" key="1">
    <source>
        <dbReference type="EMBL" id="MBA4644919.1"/>
    </source>
</evidence>
<protein>
    <submittedName>
        <fullName evidence="1">Uncharacterized protein</fullName>
    </submittedName>
</protein>
<proteinExistence type="predicted"/>